<dbReference type="RefSeq" id="WP_290361758.1">
    <property type="nucleotide sequence ID" value="NZ_JAUFQU010000001.1"/>
</dbReference>
<accession>A0ABT8CQW9</accession>
<evidence type="ECO:0000313" key="1">
    <source>
        <dbReference type="EMBL" id="MDN3705595.1"/>
    </source>
</evidence>
<sequence>MSGSIKIKTIRNKQIKTNHVHKEMEMQTKINKRLFALLALSIFISSCNDKHFFDEFQSTGSSWKQDDIKKFTFQQTDTISSYDMFINIRNNSSYPFGNIYLIAKVFAPDGKAQVDTLQYQMANPDGTLLGNGFTDTKESKLWFRENYRFKKAGVYTIELEHAIRKVGDSVGVSELEGVTDIGFRIEKK</sequence>
<keyword evidence="2" id="KW-1185">Reference proteome</keyword>
<comment type="caution">
    <text evidence="1">The sequence shown here is derived from an EMBL/GenBank/DDBJ whole genome shotgun (WGS) entry which is preliminary data.</text>
</comment>
<proteinExistence type="predicted"/>
<dbReference type="Pfam" id="PF14109">
    <property type="entry name" value="GldH_lipo"/>
    <property type="match status" value="1"/>
</dbReference>
<evidence type="ECO:0000313" key="2">
    <source>
        <dbReference type="Proteomes" id="UP001242368"/>
    </source>
</evidence>
<dbReference type="NCBIfam" id="TIGR03511">
    <property type="entry name" value="GldH_lipo"/>
    <property type="match status" value="1"/>
</dbReference>
<dbReference type="Proteomes" id="UP001242368">
    <property type="component" value="Unassembled WGS sequence"/>
</dbReference>
<name>A0ABT8CQW9_9FLAO</name>
<keyword evidence="1" id="KW-0449">Lipoprotein</keyword>
<dbReference type="EMBL" id="JAUFQU010000001">
    <property type="protein sequence ID" value="MDN3705595.1"/>
    <property type="molecule type" value="Genomic_DNA"/>
</dbReference>
<protein>
    <submittedName>
        <fullName evidence="1">Gliding motility lipoprotein GldH</fullName>
    </submittedName>
</protein>
<organism evidence="1 2">
    <name type="scientific">Paenimyroides ceti</name>
    <dbReference type="NCBI Taxonomy" id="395087"/>
    <lineage>
        <taxon>Bacteria</taxon>
        <taxon>Pseudomonadati</taxon>
        <taxon>Bacteroidota</taxon>
        <taxon>Flavobacteriia</taxon>
        <taxon>Flavobacteriales</taxon>
        <taxon>Flavobacteriaceae</taxon>
        <taxon>Paenimyroides</taxon>
    </lineage>
</organism>
<dbReference type="InterPro" id="IPR020018">
    <property type="entry name" value="Motility-assoc_lipoprot_GldH"/>
</dbReference>
<reference evidence="2" key="1">
    <citation type="journal article" date="2019" name="Int. J. Syst. Evol. Microbiol.">
        <title>The Global Catalogue of Microorganisms (GCM) 10K type strain sequencing project: providing services to taxonomists for standard genome sequencing and annotation.</title>
        <authorList>
            <consortium name="The Broad Institute Genomics Platform"/>
            <consortium name="The Broad Institute Genome Sequencing Center for Infectious Disease"/>
            <person name="Wu L."/>
            <person name="Ma J."/>
        </authorList>
    </citation>
    <scope>NUCLEOTIDE SEQUENCE [LARGE SCALE GENOMIC DNA]</scope>
    <source>
        <strain evidence="2">CECT 7184</strain>
    </source>
</reference>
<gene>
    <name evidence="1" type="ORF">QW060_00415</name>
</gene>